<evidence type="ECO:0000313" key="6">
    <source>
        <dbReference type="EMBL" id="MBA4609638.1"/>
    </source>
</evidence>
<evidence type="ECO:0000313" key="7">
    <source>
        <dbReference type="Proteomes" id="UP000550354"/>
    </source>
</evidence>
<sequence>MTSRSQDPQPDPGIPDLTAKVSALSRDAAAQATITSVLCQLQAAVGAEHGGALMLGPGNRIESAEGSDAVVAHADALQAHLGEGPDLTLLEGGKSLLVSDTHSETRWPRWAEAVAELGLRSLVSVKLATRDHVLGSVNLYSSRPDAFGDDDREVAEDLARRAAVTVSASITARDLPAALDSRILVGQAQGIVMERFDLSNDEAFAVLLRHSQSTDTKLRTVAEQVVQEYSVPAESA</sequence>
<dbReference type="Proteomes" id="UP000550354">
    <property type="component" value="Unassembled WGS sequence"/>
</dbReference>
<evidence type="ECO:0000256" key="2">
    <source>
        <dbReference type="ARBA" id="ARBA00022777"/>
    </source>
</evidence>
<dbReference type="AlphaFoldDB" id="A0A838XLH6"/>
<dbReference type="Gene3D" id="3.30.450.40">
    <property type="match status" value="1"/>
</dbReference>
<gene>
    <name evidence="6" type="ORF">H1W00_14225</name>
</gene>
<keyword evidence="3" id="KW-0805">Transcription regulation</keyword>
<dbReference type="PIRSF" id="PIRSF036625">
    <property type="entry name" value="GAF_ANTAR"/>
    <property type="match status" value="1"/>
</dbReference>
<dbReference type="Pfam" id="PF03861">
    <property type="entry name" value="ANTAR"/>
    <property type="match status" value="1"/>
</dbReference>
<dbReference type="InterPro" id="IPR036388">
    <property type="entry name" value="WH-like_DNA-bd_sf"/>
</dbReference>
<dbReference type="InterPro" id="IPR003018">
    <property type="entry name" value="GAF"/>
</dbReference>
<evidence type="ECO:0000256" key="4">
    <source>
        <dbReference type="ARBA" id="ARBA00023163"/>
    </source>
</evidence>
<evidence type="ECO:0000256" key="3">
    <source>
        <dbReference type="ARBA" id="ARBA00023015"/>
    </source>
</evidence>
<dbReference type="Pfam" id="PF13185">
    <property type="entry name" value="GAF_2"/>
    <property type="match status" value="1"/>
</dbReference>
<evidence type="ECO:0000259" key="5">
    <source>
        <dbReference type="PROSITE" id="PS50921"/>
    </source>
</evidence>
<dbReference type="SMART" id="SM00065">
    <property type="entry name" value="GAF"/>
    <property type="match status" value="1"/>
</dbReference>
<feature type="domain" description="ANTAR" evidence="5">
    <location>
        <begin position="165"/>
        <end position="226"/>
    </location>
</feature>
<dbReference type="PROSITE" id="PS50921">
    <property type="entry name" value="ANTAR"/>
    <property type="match status" value="1"/>
</dbReference>
<dbReference type="InterPro" id="IPR005561">
    <property type="entry name" value="ANTAR"/>
</dbReference>
<dbReference type="GO" id="GO:0016301">
    <property type="term" value="F:kinase activity"/>
    <property type="evidence" value="ECO:0007669"/>
    <property type="project" value="UniProtKB-KW"/>
</dbReference>
<dbReference type="RefSeq" id="WP_181756487.1">
    <property type="nucleotide sequence ID" value="NZ_JACEOG010000002.1"/>
</dbReference>
<dbReference type="SMART" id="SM01012">
    <property type="entry name" value="ANTAR"/>
    <property type="match status" value="1"/>
</dbReference>
<evidence type="ECO:0000256" key="1">
    <source>
        <dbReference type="ARBA" id="ARBA00022679"/>
    </source>
</evidence>
<accession>A0A838XLH6</accession>
<dbReference type="InterPro" id="IPR011006">
    <property type="entry name" value="CheY-like_superfamily"/>
</dbReference>
<dbReference type="GO" id="GO:0003723">
    <property type="term" value="F:RNA binding"/>
    <property type="evidence" value="ECO:0007669"/>
    <property type="project" value="InterPro"/>
</dbReference>
<dbReference type="EMBL" id="JACEOG010000002">
    <property type="protein sequence ID" value="MBA4609638.1"/>
    <property type="molecule type" value="Genomic_DNA"/>
</dbReference>
<dbReference type="Gene3D" id="1.10.10.10">
    <property type="entry name" value="Winged helix-like DNA-binding domain superfamily/Winged helix DNA-binding domain"/>
    <property type="match status" value="1"/>
</dbReference>
<reference evidence="6 7" key="1">
    <citation type="submission" date="2020-07" db="EMBL/GenBank/DDBJ databases">
        <title>Draft genome and description of Aeromicrobium phoceense strain Marseille-Q0843 isolated from healthy skin swab.</title>
        <authorList>
            <person name="Boxberger M."/>
            <person name="La Scola B."/>
        </authorList>
    </citation>
    <scope>NUCLEOTIDE SEQUENCE [LARGE SCALE GENOMIC DNA]</scope>
    <source>
        <strain evidence="6 7">Marseille-Q0843</strain>
    </source>
</reference>
<keyword evidence="7" id="KW-1185">Reference proteome</keyword>
<comment type="caution">
    <text evidence="6">The sequence shown here is derived from an EMBL/GenBank/DDBJ whole genome shotgun (WGS) entry which is preliminary data.</text>
</comment>
<dbReference type="InterPro" id="IPR012074">
    <property type="entry name" value="GAF_ANTAR"/>
</dbReference>
<keyword evidence="2" id="KW-0418">Kinase</keyword>
<proteinExistence type="predicted"/>
<dbReference type="SUPFAM" id="SSF55781">
    <property type="entry name" value="GAF domain-like"/>
    <property type="match status" value="1"/>
</dbReference>
<name>A0A838XLH6_9ACTN</name>
<dbReference type="InterPro" id="IPR029016">
    <property type="entry name" value="GAF-like_dom_sf"/>
</dbReference>
<organism evidence="6 7">
    <name type="scientific">Aeromicrobium phoceense</name>
    <dbReference type="NCBI Taxonomy" id="2754045"/>
    <lineage>
        <taxon>Bacteria</taxon>
        <taxon>Bacillati</taxon>
        <taxon>Actinomycetota</taxon>
        <taxon>Actinomycetes</taxon>
        <taxon>Propionibacteriales</taxon>
        <taxon>Nocardioidaceae</taxon>
        <taxon>Aeromicrobium</taxon>
    </lineage>
</organism>
<keyword evidence="1" id="KW-0808">Transferase</keyword>
<keyword evidence="4" id="KW-0804">Transcription</keyword>
<protein>
    <submittedName>
        <fullName evidence="6">GAF and ANTAR domain-containing protein</fullName>
    </submittedName>
</protein>
<dbReference type="SUPFAM" id="SSF52172">
    <property type="entry name" value="CheY-like"/>
    <property type="match status" value="1"/>
</dbReference>